<protein>
    <recommendedName>
        <fullName evidence="9">Cation/H+ exchanger transmembrane domain-containing protein</fullName>
    </recommendedName>
</protein>
<keyword evidence="4 8" id="KW-1133">Transmembrane helix</keyword>
<feature type="transmembrane region" description="Helical" evidence="8">
    <location>
        <begin position="219"/>
        <end position="241"/>
    </location>
</feature>
<evidence type="ECO:0000256" key="4">
    <source>
        <dbReference type="ARBA" id="ARBA00022989"/>
    </source>
</evidence>
<evidence type="ECO:0000256" key="6">
    <source>
        <dbReference type="ARBA" id="ARBA00023136"/>
    </source>
</evidence>
<keyword evidence="3 8" id="KW-0812">Transmembrane</keyword>
<feature type="transmembrane region" description="Helical" evidence="8">
    <location>
        <begin position="334"/>
        <end position="355"/>
    </location>
</feature>
<evidence type="ECO:0000256" key="7">
    <source>
        <dbReference type="SAM" id="MobiDB-lite"/>
    </source>
</evidence>
<dbReference type="InterPro" id="IPR050794">
    <property type="entry name" value="CPA2_transporter"/>
</dbReference>
<evidence type="ECO:0000256" key="8">
    <source>
        <dbReference type="SAM" id="Phobius"/>
    </source>
</evidence>
<dbReference type="PANTHER" id="PTHR32468:SF0">
    <property type="entry name" value="K(+)_H(+) ANTIPORTER 1"/>
    <property type="match status" value="1"/>
</dbReference>
<evidence type="ECO:0000313" key="11">
    <source>
        <dbReference type="Proteomes" id="UP000187191"/>
    </source>
</evidence>
<dbReference type="InterPro" id="IPR038770">
    <property type="entry name" value="Na+/solute_symporter_sf"/>
</dbReference>
<keyword evidence="6 8" id="KW-0472">Membrane</keyword>
<feature type="transmembrane region" description="Helical" evidence="8">
    <location>
        <begin position="306"/>
        <end position="327"/>
    </location>
</feature>
<accession>A0ABN4VQT7</accession>
<name>A0ABN4VQT7_9ACTN</name>
<feature type="transmembrane region" description="Helical" evidence="8">
    <location>
        <begin position="46"/>
        <end position="65"/>
    </location>
</feature>
<dbReference type="RefSeq" id="WP_076687675.1">
    <property type="nucleotide sequence ID" value="NZ_CP015588.1"/>
</dbReference>
<dbReference type="PANTHER" id="PTHR32468">
    <property type="entry name" value="CATION/H + ANTIPORTER"/>
    <property type="match status" value="1"/>
</dbReference>
<evidence type="ECO:0000256" key="3">
    <source>
        <dbReference type="ARBA" id="ARBA00022692"/>
    </source>
</evidence>
<feature type="transmembrane region" description="Helical" evidence="8">
    <location>
        <begin position="253"/>
        <end position="286"/>
    </location>
</feature>
<feature type="transmembrane region" description="Helical" evidence="8">
    <location>
        <begin position="15"/>
        <end position="34"/>
    </location>
</feature>
<feature type="region of interest" description="Disordered" evidence="7">
    <location>
        <begin position="413"/>
        <end position="455"/>
    </location>
</feature>
<evidence type="ECO:0000259" key="9">
    <source>
        <dbReference type="Pfam" id="PF00999"/>
    </source>
</evidence>
<dbReference type="EMBL" id="CP015588">
    <property type="protein sequence ID" value="APY89931.1"/>
    <property type="molecule type" value="Genomic_DNA"/>
</dbReference>
<feature type="domain" description="Cation/H+ exchanger transmembrane" evidence="9">
    <location>
        <begin position="28"/>
        <end position="407"/>
    </location>
</feature>
<feature type="transmembrane region" description="Helical" evidence="8">
    <location>
        <begin position="146"/>
        <end position="171"/>
    </location>
</feature>
<gene>
    <name evidence="10" type="ORF">A7J05_33440</name>
</gene>
<comment type="subcellular location">
    <subcellularLocation>
        <location evidence="1">Membrane</location>
        <topology evidence="1">Multi-pass membrane protein</topology>
    </subcellularLocation>
</comment>
<proteinExistence type="predicted"/>
<dbReference type="Proteomes" id="UP000187191">
    <property type="component" value="Chromosome"/>
</dbReference>
<evidence type="ECO:0000256" key="2">
    <source>
        <dbReference type="ARBA" id="ARBA00022448"/>
    </source>
</evidence>
<keyword evidence="5" id="KW-0406">Ion transport</keyword>
<dbReference type="Gene3D" id="1.20.1530.20">
    <property type="match status" value="1"/>
</dbReference>
<keyword evidence="11" id="KW-1185">Reference proteome</keyword>
<dbReference type="Pfam" id="PF00999">
    <property type="entry name" value="Na_H_Exchanger"/>
    <property type="match status" value="1"/>
</dbReference>
<evidence type="ECO:0000313" key="10">
    <source>
        <dbReference type="EMBL" id="APY89931.1"/>
    </source>
</evidence>
<feature type="transmembrane region" description="Helical" evidence="8">
    <location>
        <begin position="112"/>
        <end position="134"/>
    </location>
</feature>
<organism evidence="10 11">
    <name type="scientific">Streptomyces alfalfae</name>
    <dbReference type="NCBI Taxonomy" id="1642299"/>
    <lineage>
        <taxon>Bacteria</taxon>
        <taxon>Bacillati</taxon>
        <taxon>Actinomycetota</taxon>
        <taxon>Actinomycetes</taxon>
        <taxon>Kitasatosporales</taxon>
        <taxon>Streptomycetaceae</taxon>
        <taxon>Streptomyces</taxon>
    </lineage>
</organism>
<evidence type="ECO:0000256" key="1">
    <source>
        <dbReference type="ARBA" id="ARBA00004141"/>
    </source>
</evidence>
<sequence length="455" mass="46841">MTTAALHSPATAADLTFAMVGVGLAVMLLTCAALKRLARPLRQPAVMAEIAAGIALGPSLLGLLPGDPDRILFPEETRPLLSAVAQVGLLLFMFLLGWHTDPVLLRTSARHAASVSLCALTLSFGCGVALAAVLYGHHPPPAGEHIGFGVFALFLGTALAITAFPVLARILDEKGLTGTPVGSVALAAAAADDVLAWCLLALCTALATAGHPSEAAQTLVLAVAFVCLLAVLVRPLLAVAVRRAAARGSRGELLAVVTAGLFLCSYATTWIGIHAIFGAFAFGVIMPRESADALTASVRSSLEQSSALLLPVFFVVTGIHVDLGALTGRGWLELAAMVALACAGKLVGTAVPALLGGMGRRDTVTLSLLMNTRGLTEIVVLSAGRSLGVIDGRIFTMGVLMALITTVPGGFVRDGRGTPRTSGPTKDRPRGPVSDGGRRRPRPPTARRWYGAGGR</sequence>
<feature type="transmembrane region" description="Helical" evidence="8">
    <location>
        <begin position="394"/>
        <end position="412"/>
    </location>
</feature>
<dbReference type="InterPro" id="IPR006153">
    <property type="entry name" value="Cation/H_exchanger_TM"/>
</dbReference>
<feature type="transmembrane region" description="Helical" evidence="8">
    <location>
        <begin position="80"/>
        <end position="100"/>
    </location>
</feature>
<feature type="transmembrane region" description="Helical" evidence="8">
    <location>
        <begin position="183"/>
        <end position="207"/>
    </location>
</feature>
<keyword evidence="2" id="KW-0813">Transport</keyword>
<evidence type="ECO:0000256" key="5">
    <source>
        <dbReference type="ARBA" id="ARBA00023065"/>
    </source>
</evidence>
<reference evidence="10 11" key="1">
    <citation type="submission" date="2016-05" db="EMBL/GenBank/DDBJ databases">
        <authorList>
            <person name="Gu J."/>
        </authorList>
    </citation>
    <scope>NUCLEOTIDE SEQUENCE [LARGE SCALE GENOMIC DNA]</scope>
    <source>
        <strain evidence="10 11">ACCC40021</strain>
    </source>
</reference>